<keyword evidence="1" id="KW-0472">Membrane</keyword>
<evidence type="ECO:0000313" key="2">
    <source>
        <dbReference type="EMBL" id="QHT75507.1"/>
    </source>
</evidence>
<dbReference type="AlphaFoldDB" id="A0A6C0H521"/>
<proteinExistence type="predicted"/>
<protein>
    <submittedName>
        <fullName evidence="2">Uncharacterized protein</fullName>
    </submittedName>
</protein>
<dbReference type="EMBL" id="MN739879">
    <property type="protein sequence ID" value="QHT75507.1"/>
    <property type="molecule type" value="Genomic_DNA"/>
</dbReference>
<keyword evidence="1" id="KW-0812">Transmembrane</keyword>
<sequence length="115" mass="13391">MNMDQDIKKYNNKRIIFNIFTCKSKIKPESFMFGDIIIYYEKQYFTDVSFKLDNMLTTGLNLIISVIATLLLNMVIIIKYVLIYGIIPVIIPIIVTGYIINLITVKIMHKIIHSI</sequence>
<organism evidence="2">
    <name type="scientific">viral metagenome</name>
    <dbReference type="NCBI Taxonomy" id="1070528"/>
    <lineage>
        <taxon>unclassified sequences</taxon>
        <taxon>metagenomes</taxon>
        <taxon>organismal metagenomes</taxon>
    </lineage>
</organism>
<feature type="transmembrane region" description="Helical" evidence="1">
    <location>
        <begin position="59"/>
        <end position="78"/>
    </location>
</feature>
<reference evidence="2" key="1">
    <citation type="journal article" date="2020" name="Nature">
        <title>Giant virus diversity and host interactions through global metagenomics.</title>
        <authorList>
            <person name="Schulz F."/>
            <person name="Roux S."/>
            <person name="Paez-Espino D."/>
            <person name="Jungbluth S."/>
            <person name="Walsh D.A."/>
            <person name="Denef V.J."/>
            <person name="McMahon K.D."/>
            <person name="Konstantinidis K.T."/>
            <person name="Eloe-Fadrosh E.A."/>
            <person name="Kyrpides N.C."/>
            <person name="Woyke T."/>
        </authorList>
    </citation>
    <scope>NUCLEOTIDE SEQUENCE</scope>
    <source>
        <strain evidence="2">GVMAG-M-3300023179-71</strain>
    </source>
</reference>
<name>A0A6C0H521_9ZZZZ</name>
<keyword evidence="1" id="KW-1133">Transmembrane helix</keyword>
<evidence type="ECO:0000256" key="1">
    <source>
        <dbReference type="SAM" id="Phobius"/>
    </source>
</evidence>
<feature type="transmembrane region" description="Helical" evidence="1">
    <location>
        <begin position="84"/>
        <end position="105"/>
    </location>
</feature>
<accession>A0A6C0H521</accession>